<dbReference type="AlphaFoldDB" id="A0A6S6SG95"/>
<dbReference type="Gene3D" id="1.10.10.10">
    <property type="entry name" value="Winged helix-like DNA-binding domain superfamily/Winged helix DNA-binding domain"/>
    <property type="match status" value="1"/>
</dbReference>
<accession>A0A6S6SG95</accession>
<evidence type="ECO:0000313" key="1">
    <source>
        <dbReference type="EMBL" id="CAA6803899.1"/>
    </source>
</evidence>
<proteinExistence type="predicted"/>
<protein>
    <submittedName>
        <fullName evidence="1">Uncharacterized protein</fullName>
    </submittedName>
</protein>
<organism evidence="1">
    <name type="scientific">uncultured Sulfurovum sp</name>
    <dbReference type="NCBI Taxonomy" id="269237"/>
    <lineage>
        <taxon>Bacteria</taxon>
        <taxon>Pseudomonadati</taxon>
        <taxon>Campylobacterota</taxon>
        <taxon>Epsilonproteobacteria</taxon>
        <taxon>Campylobacterales</taxon>
        <taxon>Sulfurovaceae</taxon>
        <taxon>Sulfurovum</taxon>
        <taxon>environmental samples</taxon>
    </lineage>
</organism>
<sequence>MFSKNKRKKYERLLGLDEDELKSFLKRYSYYLKSQDELSPNAILNGFFILASIRDEKDKIEALKAKYKSKNKYIIKYRDEIIDLYKNGLGYVRISKQLEVNHRVKVSKSSIERFIKTNEIMRDG</sequence>
<dbReference type="EMBL" id="CACVAR010000121">
    <property type="protein sequence ID" value="CAA6803899.1"/>
    <property type="molecule type" value="Genomic_DNA"/>
</dbReference>
<reference evidence="1" key="1">
    <citation type="submission" date="2020-01" db="EMBL/GenBank/DDBJ databases">
        <authorList>
            <person name="Meier V. D."/>
            <person name="Meier V D."/>
        </authorList>
    </citation>
    <scope>NUCLEOTIDE SEQUENCE</scope>
    <source>
        <strain evidence="1">HLG_WM_MAG_03</strain>
    </source>
</reference>
<name>A0A6S6SG95_9BACT</name>
<dbReference type="InterPro" id="IPR036388">
    <property type="entry name" value="WH-like_DNA-bd_sf"/>
</dbReference>
<gene>
    <name evidence="1" type="ORF">HELGO_WM35338</name>
</gene>